<evidence type="ECO:0000259" key="6">
    <source>
        <dbReference type="PROSITE" id="PS50109"/>
    </source>
</evidence>
<dbReference type="InterPro" id="IPR036890">
    <property type="entry name" value="HATPase_C_sf"/>
</dbReference>
<dbReference type="Gene3D" id="1.10.287.130">
    <property type="match status" value="1"/>
</dbReference>
<evidence type="ECO:0000256" key="3">
    <source>
        <dbReference type="ARBA" id="ARBA00022553"/>
    </source>
</evidence>
<dbReference type="Pfam" id="PF02518">
    <property type="entry name" value="HATPase_c"/>
    <property type="match status" value="1"/>
</dbReference>
<dbReference type="PRINTS" id="PR00344">
    <property type="entry name" value="BCTRLSENSOR"/>
</dbReference>
<dbReference type="Gene3D" id="3.40.50.2300">
    <property type="match status" value="1"/>
</dbReference>
<evidence type="ECO:0000256" key="4">
    <source>
        <dbReference type="PROSITE-ProRule" id="PRU00169"/>
    </source>
</evidence>
<dbReference type="Gene3D" id="3.30.565.10">
    <property type="entry name" value="Histidine kinase-like ATPase, C-terminal domain"/>
    <property type="match status" value="1"/>
</dbReference>
<dbReference type="Proteomes" id="UP000267003">
    <property type="component" value="Unassembled WGS sequence"/>
</dbReference>
<dbReference type="OrthoDB" id="5501940at2"/>
<dbReference type="InterPro" id="IPR003594">
    <property type="entry name" value="HATPase_dom"/>
</dbReference>
<feature type="domain" description="Response regulatory" evidence="7">
    <location>
        <begin position="90"/>
        <end position="206"/>
    </location>
</feature>
<dbReference type="InterPro" id="IPR003661">
    <property type="entry name" value="HisK_dim/P_dom"/>
</dbReference>
<dbReference type="EC" id="2.7.13.3" evidence="2"/>
<feature type="domain" description="Histidine kinase" evidence="6">
    <location>
        <begin position="225"/>
        <end position="442"/>
    </location>
</feature>
<dbReference type="SMART" id="SM00448">
    <property type="entry name" value="REC"/>
    <property type="match status" value="1"/>
</dbReference>
<comment type="caution">
    <text evidence="8">The sequence shown here is derived from an EMBL/GenBank/DDBJ whole genome shotgun (WGS) entry which is preliminary data.</text>
</comment>
<keyword evidence="8" id="KW-0418">Kinase</keyword>
<dbReference type="GO" id="GO:0000155">
    <property type="term" value="F:phosphorelay sensor kinase activity"/>
    <property type="evidence" value="ECO:0007669"/>
    <property type="project" value="InterPro"/>
</dbReference>
<dbReference type="SUPFAM" id="SSF47384">
    <property type="entry name" value="Homodimeric domain of signal transducing histidine kinase"/>
    <property type="match status" value="1"/>
</dbReference>
<evidence type="ECO:0000256" key="1">
    <source>
        <dbReference type="ARBA" id="ARBA00000085"/>
    </source>
</evidence>
<dbReference type="Pfam" id="PF00072">
    <property type="entry name" value="Response_reg"/>
    <property type="match status" value="1"/>
</dbReference>
<evidence type="ECO:0000259" key="7">
    <source>
        <dbReference type="PROSITE" id="PS50110"/>
    </source>
</evidence>
<dbReference type="InterPro" id="IPR004358">
    <property type="entry name" value="Sig_transdc_His_kin-like_C"/>
</dbReference>
<dbReference type="PROSITE" id="PS50109">
    <property type="entry name" value="HIS_KIN"/>
    <property type="match status" value="1"/>
</dbReference>
<proteinExistence type="predicted"/>
<feature type="modified residue" description="4-aspartylphosphate" evidence="4">
    <location>
        <position position="138"/>
    </location>
</feature>
<feature type="compositionally biased region" description="Low complexity" evidence="5">
    <location>
        <begin position="41"/>
        <end position="56"/>
    </location>
</feature>
<evidence type="ECO:0000313" key="9">
    <source>
        <dbReference type="Proteomes" id="UP000267003"/>
    </source>
</evidence>
<dbReference type="Pfam" id="PF00512">
    <property type="entry name" value="HisKA"/>
    <property type="match status" value="1"/>
</dbReference>
<dbReference type="InterPro" id="IPR011006">
    <property type="entry name" value="CheY-like_superfamily"/>
</dbReference>
<gene>
    <name evidence="8" type="ORF">D7W81_28335</name>
</gene>
<dbReference type="SMART" id="SM00387">
    <property type="entry name" value="HATPase_c"/>
    <property type="match status" value="1"/>
</dbReference>
<reference evidence="9" key="1">
    <citation type="submission" date="2018-09" db="EMBL/GenBank/DDBJ databases">
        <authorList>
            <person name="Livingstone P.G."/>
            <person name="Whitworth D.E."/>
        </authorList>
    </citation>
    <scope>NUCLEOTIDE SEQUENCE [LARGE SCALE GENOMIC DNA]</scope>
    <source>
        <strain evidence="9">AB050A</strain>
    </source>
</reference>
<dbReference type="SUPFAM" id="SSF55874">
    <property type="entry name" value="ATPase domain of HSP90 chaperone/DNA topoisomerase II/histidine kinase"/>
    <property type="match status" value="1"/>
</dbReference>
<evidence type="ECO:0000313" key="8">
    <source>
        <dbReference type="EMBL" id="RKH58852.1"/>
    </source>
</evidence>
<feature type="region of interest" description="Disordered" evidence="5">
    <location>
        <begin position="37"/>
        <end position="56"/>
    </location>
</feature>
<comment type="catalytic activity">
    <reaction evidence="1">
        <text>ATP + protein L-histidine = ADP + protein N-phospho-L-histidine.</text>
        <dbReference type="EC" id="2.7.13.3"/>
    </reaction>
</comment>
<keyword evidence="3 4" id="KW-0597">Phosphoprotein</keyword>
<accession>A0A3A8Q1X0</accession>
<dbReference type="PANTHER" id="PTHR43547:SF2">
    <property type="entry name" value="HYBRID SIGNAL TRANSDUCTION HISTIDINE KINASE C"/>
    <property type="match status" value="1"/>
</dbReference>
<protein>
    <recommendedName>
        <fullName evidence="2">histidine kinase</fullName>
        <ecNumber evidence="2">2.7.13.3</ecNumber>
    </recommendedName>
</protein>
<keyword evidence="8" id="KW-0808">Transferase</keyword>
<dbReference type="PROSITE" id="PS50110">
    <property type="entry name" value="RESPONSE_REGULATORY"/>
    <property type="match status" value="1"/>
</dbReference>
<keyword evidence="9" id="KW-1185">Reference proteome</keyword>
<evidence type="ECO:0000256" key="5">
    <source>
        <dbReference type="SAM" id="MobiDB-lite"/>
    </source>
</evidence>
<dbReference type="InterPro" id="IPR036097">
    <property type="entry name" value="HisK_dim/P_sf"/>
</dbReference>
<dbReference type="EMBL" id="RAWK01000200">
    <property type="protein sequence ID" value="RKH58852.1"/>
    <property type="molecule type" value="Genomic_DNA"/>
</dbReference>
<feature type="region of interest" description="Disordered" evidence="5">
    <location>
        <begin position="64"/>
        <end position="83"/>
    </location>
</feature>
<organism evidence="8 9">
    <name type="scientific">Corallococcus aberystwythensis</name>
    <dbReference type="NCBI Taxonomy" id="2316722"/>
    <lineage>
        <taxon>Bacteria</taxon>
        <taxon>Pseudomonadati</taxon>
        <taxon>Myxococcota</taxon>
        <taxon>Myxococcia</taxon>
        <taxon>Myxococcales</taxon>
        <taxon>Cystobacterineae</taxon>
        <taxon>Myxococcaceae</taxon>
        <taxon>Corallococcus</taxon>
    </lineage>
</organism>
<name>A0A3A8Q1X0_9BACT</name>
<evidence type="ECO:0000256" key="2">
    <source>
        <dbReference type="ARBA" id="ARBA00012438"/>
    </source>
</evidence>
<dbReference type="PANTHER" id="PTHR43547">
    <property type="entry name" value="TWO-COMPONENT HISTIDINE KINASE"/>
    <property type="match status" value="1"/>
</dbReference>
<dbReference type="InterPro" id="IPR005467">
    <property type="entry name" value="His_kinase_dom"/>
</dbReference>
<dbReference type="InterPro" id="IPR001789">
    <property type="entry name" value="Sig_transdc_resp-reg_receiver"/>
</dbReference>
<dbReference type="CDD" id="cd00082">
    <property type="entry name" value="HisKA"/>
    <property type="match status" value="1"/>
</dbReference>
<dbReference type="SMART" id="SM00388">
    <property type="entry name" value="HisKA"/>
    <property type="match status" value="1"/>
</dbReference>
<dbReference type="AlphaFoldDB" id="A0A3A8Q1X0"/>
<sequence>MSSRLSFQGRNSGPAPLCLILRPTPAWGKTDVSSVRSVQRTTPGGATGTLPPIFRGASGSIRRSSAHVPAVPPVNPSDPQNAPAARPVVSVLNVNDDPATLYLLSLTLKQGGYQVLEATGGREALRLAQGRPDLVLLDVHMPDIDGYEVCRRLRADEATHDLLIAHLSSVSVQREDRVRGLAQGADAYWTRPLAEDELLANIEALLRLQTRARDAVRARDSFLRIAAHELKTPLTVLRLNLERAVEMVSDAEADGPVEKRLTPAVRQLTRLQNLVDNLLDVSRLSTQGVALQVDTVDFSQVVREQMERFQGPARSANVALTAELPDAPVLLFGDRRLLEQAVGHLLSNAVKFGQGQPAKTRLSTHEGQAVLTVDDGGVGIAPADQARIFRRFERVPSAGRFEGLGLGLYLTQEIAAAHDGTLTVKSALGQGACFELRLPLHRTQRY</sequence>
<dbReference type="SUPFAM" id="SSF52172">
    <property type="entry name" value="CheY-like"/>
    <property type="match status" value="1"/>
</dbReference>